<keyword evidence="1" id="KW-0812">Transmembrane</keyword>
<name>A0A6L9S655_9ACTN</name>
<dbReference type="RefSeq" id="WP_163735266.1">
    <property type="nucleotide sequence ID" value="NZ_JAAGOA010000004.1"/>
</dbReference>
<reference evidence="2 3" key="1">
    <citation type="submission" date="2020-02" db="EMBL/GenBank/DDBJ databases">
        <authorList>
            <person name="Li X.-J."/>
            <person name="Han X.-M."/>
        </authorList>
    </citation>
    <scope>NUCLEOTIDE SEQUENCE [LARGE SCALE GENOMIC DNA]</scope>
    <source>
        <strain evidence="2 3">CCTCC AB 2017055</strain>
    </source>
</reference>
<keyword evidence="1" id="KW-1133">Transmembrane helix</keyword>
<evidence type="ECO:0000256" key="1">
    <source>
        <dbReference type="SAM" id="Phobius"/>
    </source>
</evidence>
<gene>
    <name evidence="2" type="ORF">G1H10_08115</name>
</gene>
<sequence>MSDAKPKYNRFVNPEVANGEPFYAGARGSPRSWDPQRSLDSLGPLNPWLVLMGCLGGLAFAVGIVLHVGGEEPLRVVYVDDYSVVLEDQTAVRDTWGILAVSGAMLITAAMAVAAIGWQRRHRGAEAADMSA</sequence>
<feature type="transmembrane region" description="Helical" evidence="1">
    <location>
        <begin position="96"/>
        <end position="118"/>
    </location>
</feature>
<dbReference type="Proteomes" id="UP000475214">
    <property type="component" value="Unassembled WGS sequence"/>
</dbReference>
<dbReference type="EMBL" id="JAAGOA010000004">
    <property type="protein sequence ID" value="NEE00134.1"/>
    <property type="molecule type" value="Genomic_DNA"/>
</dbReference>
<evidence type="ECO:0000313" key="3">
    <source>
        <dbReference type="Proteomes" id="UP000475214"/>
    </source>
</evidence>
<evidence type="ECO:0000313" key="2">
    <source>
        <dbReference type="EMBL" id="NEE00134.1"/>
    </source>
</evidence>
<organism evidence="2 3">
    <name type="scientific">Phytoactinopolyspora halotolerans</name>
    <dbReference type="NCBI Taxonomy" id="1981512"/>
    <lineage>
        <taxon>Bacteria</taxon>
        <taxon>Bacillati</taxon>
        <taxon>Actinomycetota</taxon>
        <taxon>Actinomycetes</taxon>
        <taxon>Jiangellales</taxon>
        <taxon>Jiangellaceae</taxon>
        <taxon>Phytoactinopolyspora</taxon>
    </lineage>
</organism>
<feature type="transmembrane region" description="Helical" evidence="1">
    <location>
        <begin position="48"/>
        <end position="68"/>
    </location>
</feature>
<proteinExistence type="predicted"/>
<keyword evidence="1" id="KW-0472">Membrane</keyword>
<dbReference type="AlphaFoldDB" id="A0A6L9S655"/>
<protein>
    <submittedName>
        <fullName evidence="2">Uncharacterized protein</fullName>
    </submittedName>
</protein>
<accession>A0A6L9S655</accession>
<keyword evidence="3" id="KW-1185">Reference proteome</keyword>
<comment type="caution">
    <text evidence="2">The sequence shown here is derived from an EMBL/GenBank/DDBJ whole genome shotgun (WGS) entry which is preliminary data.</text>
</comment>